<proteinExistence type="inferred from homology"/>
<dbReference type="RefSeq" id="WP_061271552.1">
    <property type="nucleotide sequence ID" value="NZ_CBCRXN010000002.1"/>
</dbReference>
<dbReference type="EC" id="3.1.26.5" evidence="6 7"/>
<comment type="function">
    <text evidence="6">RNaseP catalyzes the removal of the 5'-leader sequence from pre-tRNA to produce the mature 5'-terminus. It can also cleave other RNA substrates such as 4.5S RNA. The protein component plays an auxiliary but essential role in vivo by binding to the 5'-leader sequence and broadening the substrate specificity of the ribozyme.</text>
</comment>
<evidence type="ECO:0000256" key="5">
    <source>
        <dbReference type="ARBA" id="ARBA00022884"/>
    </source>
</evidence>
<keyword evidence="1 6" id="KW-0819">tRNA processing</keyword>
<dbReference type="Proteomes" id="UP000248257">
    <property type="component" value="Unassembled WGS sequence"/>
</dbReference>
<evidence type="ECO:0000256" key="6">
    <source>
        <dbReference type="HAMAP-Rule" id="MF_00227"/>
    </source>
</evidence>
<dbReference type="GO" id="GO:0030677">
    <property type="term" value="C:ribonuclease P complex"/>
    <property type="evidence" value="ECO:0007669"/>
    <property type="project" value="TreeGrafter"/>
</dbReference>
<dbReference type="GO" id="GO:0004526">
    <property type="term" value="F:ribonuclease P activity"/>
    <property type="evidence" value="ECO:0007669"/>
    <property type="project" value="UniProtKB-UniRule"/>
</dbReference>
<evidence type="ECO:0000256" key="7">
    <source>
        <dbReference type="NCBIfam" id="TIGR00188"/>
    </source>
</evidence>
<dbReference type="SUPFAM" id="SSF54211">
    <property type="entry name" value="Ribosomal protein S5 domain 2-like"/>
    <property type="match status" value="1"/>
</dbReference>
<dbReference type="EMBL" id="NKUC01000002">
    <property type="protein sequence ID" value="PYD58471.1"/>
    <property type="molecule type" value="Genomic_DNA"/>
</dbReference>
<dbReference type="GO" id="GO:0042781">
    <property type="term" value="F:3'-tRNA processing endoribonuclease activity"/>
    <property type="evidence" value="ECO:0007669"/>
    <property type="project" value="TreeGrafter"/>
</dbReference>
<evidence type="ECO:0000256" key="2">
    <source>
        <dbReference type="ARBA" id="ARBA00022722"/>
    </source>
</evidence>
<keyword evidence="2 6" id="KW-0540">Nuclease</keyword>
<dbReference type="Gene3D" id="3.30.230.10">
    <property type="match status" value="1"/>
</dbReference>
<sequence length="116" mass="12848">MADQSTRLKKRAEFLRVAAKGRKAPMPGLVLQALERGDADAARFGFTVTKKVGNSVVRNRVRRRLREVVRILGREQALEGVDIVVIGRSGTRGRRFESLLADYRKALSKAGVKEGS</sequence>
<comment type="catalytic activity">
    <reaction evidence="6">
        <text>Endonucleolytic cleavage of RNA, removing 5'-extranucleotides from tRNA precursor.</text>
        <dbReference type="EC" id="3.1.26.5"/>
    </reaction>
</comment>
<dbReference type="OrthoDB" id="9810867at2"/>
<evidence type="ECO:0000256" key="1">
    <source>
        <dbReference type="ARBA" id="ARBA00022694"/>
    </source>
</evidence>
<evidence type="ECO:0000256" key="4">
    <source>
        <dbReference type="ARBA" id="ARBA00022801"/>
    </source>
</evidence>
<comment type="caution">
    <text evidence="8">The sequence shown here is derived from an EMBL/GenBank/DDBJ whole genome shotgun (WGS) entry which is preliminary data.</text>
</comment>
<evidence type="ECO:0000313" key="9">
    <source>
        <dbReference type="Proteomes" id="UP000248257"/>
    </source>
</evidence>
<dbReference type="Pfam" id="PF00825">
    <property type="entry name" value="Ribonuclease_P"/>
    <property type="match status" value="1"/>
</dbReference>
<dbReference type="GO" id="GO:0001682">
    <property type="term" value="P:tRNA 5'-leader removal"/>
    <property type="evidence" value="ECO:0007669"/>
    <property type="project" value="UniProtKB-UniRule"/>
</dbReference>
<dbReference type="AlphaFoldDB" id="A0A318PMR1"/>
<dbReference type="InterPro" id="IPR000100">
    <property type="entry name" value="RNase_P"/>
</dbReference>
<keyword evidence="3 6" id="KW-0255">Endonuclease</keyword>
<evidence type="ECO:0000256" key="3">
    <source>
        <dbReference type="ARBA" id="ARBA00022759"/>
    </source>
</evidence>
<keyword evidence="9" id="KW-1185">Reference proteome</keyword>
<protein>
    <recommendedName>
        <fullName evidence="6 7">Ribonuclease P protein component</fullName>
        <shortName evidence="6">RNase P protein</shortName>
        <shortName evidence="6">RNaseP protein</shortName>
        <ecNumber evidence="6 7">3.1.26.5</ecNumber>
    </recommendedName>
    <alternativeName>
        <fullName evidence="6">Protein C5</fullName>
    </alternativeName>
</protein>
<dbReference type="NCBIfam" id="TIGR00188">
    <property type="entry name" value="rnpA"/>
    <property type="match status" value="1"/>
</dbReference>
<keyword evidence="4 6" id="KW-0378">Hydrolase</keyword>
<reference evidence="8 9" key="1">
    <citation type="submission" date="2017-07" db="EMBL/GenBank/DDBJ databases">
        <title>A draft genome sequence of Komagataeibacter xylinus LMG 1515.</title>
        <authorList>
            <person name="Skraban J."/>
            <person name="Cleenwerck I."/>
            <person name="Vandamme P."/>
            <person name="Trcek J."/>
        </authorList>
    </citation>
    <scope>NUCLEOTIDE SEQUENCE [LARGE SCALE GENOMIC DNA]</scope>
    <source>
        <strain evidence="8 9">LMG 1515</strain>
    </source>
</reference>
<accession>A0A318PMR1</accession>
<comment type="subunit">
    <text evidence="6">Consists of a catalytic RNA component (M1 or rnpB) and a protein subunit.</text>
</comment>
<comment type="similarity">
    <text evidence="6">Belongs to the RnpA family.</text>
</comment>
<keyword evidence="5 6" id="KW-0694">RNA-binding</keyword>
<organism evidence="8 9">
    <name type="scientific">Komagataeibacter xylinus</name>
    <name type="common">Gluconacetobacter xylinus</name>
    <dbReference type="NCBI Taxonomy" id="28448"/>
    <lineage>
        <taxon>Bacteria</taxon>
        <taxon>Pseudomonadati</taxon>
        <taxon>Pseudomonadota</taxon>
        <taxon>Alphaproteobacteria</taxon>
        <taxon>Acetobacterales</taxon>
        <taxon>Acetobacteraceae</taxon>
        <taxon>Komagataeibacter</taxon>
    </lineage>
</organism>
<name>A0A318PMR1_KOMXY</name>
<dbReference type="STRING" id="1220579.GCA_001571345_00226"/>
<evidence type="ECO:0000313" key="8">
    <source>
        <dbReference type="EMBL" id="PYD58471.1"/>
    </source>
</evidence>
<dbReference type="GO" id="GO:0000049">
    <property type="term" value="F:tRNA binding"/>
    <property type="evidence" value="ECO:0007669"/>
    <property type="project" value="UniProtKB-UniRule"/>
</dbReference>
<dbReference type="PANTHER" id="PTHR33992">
    <property type="entry name" value="RIBONUCLEASE P PROTEIN COMPONENT"/>
    <property type="match status" value="1"/>
</dbReference>
<gene>
    <name evidence="6 8" type="primary">rnpA</name>
    <name evidence="8" type="ORF">CFR75_01800</name>
</gene>
<dbReference type="InterPro" id="IPR020568">
    <property type="entry name" value="Ribosomal_Su5_D2-typ_SF"/>
</dbReference>
<dbReference type="HAMAP" id="MF_00227">
    <property type="entry name" value="RNase_P"/>
    <property type="match status" value="1"/>
</dbReference>
<dbReference type="PANTHER" id="PTHR33992:SF1">
    <property type="entry name" value="RIBONUCLEASE P PROTEIN COMPONENT"/>
    <property type="match status" value="1"/>
</dbReference>
<dbReference type="InterPro" id="IPR014721">
    <property type="entry name" value="Ribsml_uS5_D2-typ_fold_subgr"/>
</dbReference>